<dbReference type="AlphaFoldDB" id="A0A4U9UQT4"/>
<sequence>MSDADTVPTLLAQLLQGDDLVLVQGPAMSVKSRAGWLN</sequence>
<protein>
    <submittedName>
        <fullName evidence="1">Uncharacterized protein</fullName>
    </submittedName>
</protein>
<accession>A0A4U9UQT4</accession>
<reference evidence="1" key="1">
    <citation type="submission" date="2019-05" db="EMBL/GenBank/DDBJ databases">
        <authorList>
            <consortium name="Pathogen Informatics"/>
        </authorList>
    </citation>
    <scope>NUCLEOTIDE SEQUENCE [LARGE SCALE GENOMIC DNA]</scope>
    <source>
        <strain evidence="1">NCTC12965</strain>
    </source>
</reference>
<dbReference type="EMBL" id="CABEEZ010000070">
    <property type="protein sequence ID" value="VTR31971.1"/>
    <property type="molecule type" value="Genomic_DNA"/>
</dbReference>
<organism evidence="1">
    <name type="scientific">Serratia fonticola</name>
    <dbReference type="NCBI Taxonomy" id="47917"/>
    <lineage>
        <taxon>Bacteria</taxon>
        <taxon>Pseudomonadati</taxon>
        <taxon>Pseudomonadota</taxon>
        <taxon>Gammaproteobacteria</taxon>
        <taxon>Enterobacterales</taxon>
        <taxon>Yersiniaceae</taxon>
        <taxon>Serratia</taxon>
    </lineage>
</organism>
<proteinExistence type="predicted"/>
<name>A0A4U9UQT4_SERFO</name>
<evidence type="ECO:0000313" key="1">
    <source>
        <dbReference type="EMBL" id="VTR31971.1"/>
    </source>
</evidence>
<gene>
    <name evidence="1" type="ORF">NCTC12965_03292</name>
</gene>